<dbReference type="InterPro" id="IPR058163">
    <property type="entry name" value="LysR-type_TF_proteobact-type"/>
</dbReference>
<dbReference type="Gene3D" id="1.10.10.10">
    <property type="entry name" value="Winged helix-like DNA-binding domain superfamily/Winged helix DNA-binding domain"/>
    <property type="match status" value="1"/>
</dbReference>
<dbReference type="RefSeq" id="WP_140928199.1">
    <property type="nucleotide sequence ID" value="NZ_VFSU01000024.1"/>
</dbReference>
<dbReference type="Gene3D" id="3.40.190.290">
    <property type="match status" value="1"/>
</dbReference>
<dbReference type="GO" id="GO:0006351">
    <property type="term" value="P:DNA-templated transcription"/>
    <property type="evidence" value="ECO:0007669"/>
    <property type="project" value="TreeGrafter"/>
</dbReference>
<evidence type="ECO:0000256" key="2">
    <source>
        <dbReference type="ARBA" id="ARBA00023015"/>
    </source>
</evidence>
<dbReference type="Proteomes" id="UP000319897">
    <property type="component" value="Unassembled WGS sequence"/>
</dbReference>
<evidence type="ECO:0000313" key="7">
    <source>
        <dbReference type="Proteomes" id="UP000319897"/>
    </source>
</evidence>
<dbReference type="InterPro" id="IPR036390">
    <property type="entry name" value="WH_DNA-bd_sf"/>
</dbReference>
<evidence type="ECO:0000313" key="6">
    <source>
        <dbReference type="EMBL" id="TPE61141.1"/>
    </source>
</evidence>
<evidence type="ECO:0000256" key="4">
    <source>
        <dbReference type="ARBA" id="ARBA00023163"/>
    </source>
</evidence>
<comment type="similarity">
    <text evidence="1">Belongs to the LysR transcriptional regulatory family.</text>
</comment>
<dbReference type="InterPro" id="IPR036388">
    <property type="entry name" value="WH-like_DNA-bd_sf"/>
</dbReference>
<dbReference type="SUPFAM" id="SSF46785">
    <property type="entry name" value="Winged helix' DNA-binding domain"/>
    <property type="match status" value="1"/>
</dbReference>
<keyword evidence="2" id="KW-0805">Transcription regulation</keyword>
<evidence type="ECO:0000256" key="3">
    <source>
        <dbReference type="ARBA" id="ARBA00023125"/>
    </source>
</evidence>
<proteinExistence type="inferred from homology"/>
<evidence type="ECO:0000259" key="5">
    <source>
        <dbReference type="PROSITE" id="PS50931"/>
    </source>
</evidence>
<dbReference type="PROSITE" id="PS50931">
    <property type="entry name" value="HTH_LYSR"/>
    <property type="match status" value="1"/>
</dbReference>
<keyword evidence="4" id="KW-0804">Transcription</keyword>
<dbReference type="SUPFAM" id="SSF53850">
    <property type="entry name" value="Periplasmic binding protein-like II"/>
    <property type="match status" value="1"/>
</dbReference>
<name>A0A501XKF1_9SPHN</name>
<keyword evidence="3" id="KW-0238">DNA-binding</keyword>
<accession>A0A501XKF1</accession>
<dbReference type="PANTHER" id="PTHR30537">
    <property type="entry name" value="HTH-TYPE TRANSCRIPTIONAL REGULATOR"/>
    <property type="match status" value="1"/>
</dbReference>
<organism evidence="6 7">
    <name type="scientific">Sandaracinobacter neustonicus</name>
    <dbReference type="NCBI Taxonomy" id="1715348"/>
    <lineage>
        <taxon>Bacteria</taxon>
        <taxon>Pseudomonadati</taxon>
        <taxon>Pseudomonadota</taxon>
        <taxon>Alphaproteobacteria</taxon>
        <taxon>Sphingomonadales</taxon>
        <taxon>Sphingosinicellaceae</taxon>
        <taxon>Sandaracinobacter</taxon>
    </lineage>
</organism>
<protein>
    <submittedName>
        <fullName evidence="6">LysR family transcriptional regulator</fullName>
    </submittedName>
</protein>
<dbReference type="Pfam" id="PF00126">
    <property type="entry name" value="HTH_1"/>
    <property type="match status" value="1"/>
</dbReference>
<gene>
    <name evidence="6" type="ORF">FJQ54_09615</name>
</gene>
<dbReference type="PANTHER" id="PTHR30537:SF3">
    <property type="entry name" value="TRANSCRIPTIONAL REGULATORY PROTEIN"/>
    <property type="match status" value="1"/>
</dbReference>
<dbReference type="InterPro" id="IPR005119">
    <property type="entry name" value="LysR_subst-bd"/>
</dbReference>
<keyword evidence="7" id="KW-1185">Reference proteome</keyword>
<evidence type="ECO:0000256" key="1">
    <source>
        <dbReference type="ARBA" id="ARBA00009437"/>
    </source>
</evidence>
<reference evidence="6 7" key="1">
    <citation type="submission" date="2019-06" db="EMBL/GenBank/DDBJ databases">
        <authorList>
            <person name="Lee I."/>
            <person name="Jang G.I."/>
            <person name="Hwang C.Y."/>
        </authorList>
    </citation>
    <scope>NUCLEOTIDE SEQUENCE [LARGE SCALE GENOMIC DNA]</scope>
    <source>
        <strain evidence="6 7">PAMC 28131</strain>
    </source>
</reference>
<feature type="domain" description="HTH lysR-type" evidence="5">
    <location>
        <begin position="1"/>
        <end position="58"/>
    </location>
</feature>
<sequence>MNWDDLRIFLAVARAGRLEPAGLAAGVDSSTVSRRVARLEAELGVTLFEHGRSGHQLTSAGVQLMAHAEQAERAAHAARESLTGSEGRLRVSVSEGFGTFVVARRLCEFHARHPGIAVELVASAGFLSPSRREADLAVMLARPTHGPLIARRLTDYGLGLYAARSYLTANGAPAEVAALSAHPLIGYVPDLIYAEELRYLSEIAPGLEAQLCSSSIGAQAAMLGAGAGIGVLPHFIARQMPGLAPVLPAEVDIRRTFWLVVHRDARQLARVDAFIRWLVDLAGTEPLLRALAAEPDHAKQSERE</sequence>
<dbReference type="GO" id="GO:0003700">
    <property type="term" value="F:DNA-binding transcription factor activity"/>
    <property type="evidence" value="ECO:0007669"/>
    <property type="project" value="InterPro"/>
</dbReference>
<dbReference type="InterPro" id="IPR000847">
    <property type="entry name" value="LysR_HTH_N"/>
</dbReference>
<dbReference type="AlphaFoldDB" id="A0A501XKF1"/>
<comment type="caution">
    <text evidence="6">The sequence shown here is derived from an EMBL/GenBank/DDBJ whole genome shotgun (WGS) entry which is preliminary data.</text>
</comment>
<dbReference type="GO" id="GO:0043565">
    <property type="term" value="F:sequence-specific DNA binding"/>
    <property type="evidence" value="ECO:0007669"/>
    <property type="project" value="TreeGrafter"/>
</dbReference>
<dbReference type="EMBL" id="VFSU01000024">
    <property type="protein sequence ID" value="TPE61141.1"/>
    <property type="molecule type" value="Genomic_DNA"/>
</dbReference>
<dbReference type="Pfam" id="PF03466">
    <property type="entry name" value="LysR_substrate"/>
    <property type="match status" value="1"/>
</dbReference>
<dbReference type="OrthoDB" id="9787460at2"/>